<proteinExistence type="predicted"/>
<dbReference type="Proteomes" id="UP000823485">
    <property type="component" value="Unassembled WGS sequence"/>
</dbReference>
<sequence>MIHVHSLEEIKANIEENKVTLLYISRPSCSVCHSLLPQVEELLTQFPAIVPIHANADQIPEIAGEYSVFTVPAVLVFANGKEMIREARFVPIGELEEQLSKLISHLTLT</sequence>
<dbReference type="InterPro" id="IPR036249">
    <property type="entry name" value="Thioredoxin-like_sf"/>
</dbReference>
<organism evidence="2 3">
    <name type="scientific">Siminovitchia thermophila</name>
    <dbReference type="NCBI Taxonomy" id="1245522"/>
    <lineage>
        <taxon>Bacteria</taxon>
        <taxon>Bacillati</taxon>
        <taxon>Bacillota</taxon>
        <taxon>Bacilli</taxon>
        <taxon>Bacillales</taxon>
        <taxon>Bacillaceae</taxon>
        <taxon>Siminovitchia</taxon>
    </lineage>
</organism>
<dbReference type="CDD" id="cd02947">
    <property type="entry name" value="TRX_family"/>
    <property type="match status" value="1"/>
</dbReference>
<gene>
    <name evidence="2" type="ORF">JOC94_001912</name>
</gene>
<accession>A0ABS2R5K5</accession>
<evidence type="ECO:0000259" key="1">
    <source>
        <dbReference type="Pfam" id="PF00085"/>
    </source>
</evidence>
<comment type="caution">
    <text evidence="2">The sequence shown here is derived from an EMBL/GenBank/DDBJ whole genome shotgun (WGS) entry which is preliminary data.</text>
</comment>
<protein>
    <submittedName>
        <fullName evidence="2">Thiol-disulfide isomerase/thioredoxin</fullName>
    </submittedName>
</protein>
<dbReference type="EMBL" id="JAFBFH010000011">
    <property type="protein sequence ID" value="MBM7714940.1"/>
    <property type="molecule type" value="Genomic_DNA"/>
</dbReference>
<dbReference type="Pfam" id="PF00085">
    <property type="entry name" value="Thioredoxin"/>
    <property type="match status" value="1"/>
</dbReference>
<name>A0ABS2R5K5_9BACI</name>
<dbReference type="Gene3D" id="3.40.30.10">
    <property type="entry name" value="Glutaredoxin"/>
    <property type="match status" value="1"/>
</dbReference>
<dbReference type="InterPro" id="IPR013766">
    <property type="entry name" value="Thioredoxin_domain"/>
</dbReference>
<dbReference type="SUPFAM" id="SSF52833">
    <property type="entry name" value="Thioredoxin-like"/>
    <property type="match status" value="1"/>
</dbReference>
<keyword evidence="3" id="KW-1185">Reference proteome</keyword>
<dbReference type="RefSeq" id="WP_205179167.1">
    <property type="nucleotide sequence ID" value="NZ_JAFBFH010000011.1"/>
</dbReference>
<reference evidence="2 3" key="1">
    <citation type="submission" date="2021-01" db="EMBL/GenBank/DDBJ databases">
        <title>Genomic Encyclopedia of Type Strains, Phase IV (KMG-IV): sequencing the most valuable type-strain genomes for metagenomic binning, comparative biology and taxonomic classification.</title>
        <authorList>
            <person name="Goeker M."/>
        </authorList>
    </citation>
    <scope>NUCLEOTIDE SEQUENCE [LARGE SCALE GENOMIC DNA]</scope>
    <source>
        <strain evidence="2 3">DSM 105453</strain>
    </source>
</reference>
<feature type="domain" description="Thioredoxin" evidence="1">
    <location>
        <begin position="5"/>
        <end position="85"/>
    </location>
</feature>
<dbReference type="GO" id="GO:0016853">
    <property type="term" value="F:isomerase activity"/>
    <property type="evidence" value="ECO:0007669"/>
    <property type="project" value="UniProtKB-KW"/>
</dbReference>
<evidence type="ECO:0000313" key="3">
    <source>
        <dbReference type="Proteomes" id="UP000823485"/>
    </source>
</evidence>
<keyword evidence="2" id="KW-0413">Isomerase</keyword>
<evidence type="ECO:0000313" key="2">
    <source>
        <dbReference type="EMBL" id="MBM7714940.1"/>
    </source>
</evidence>